<dbReference type="RefSeq" id="YP_009174165.1">
    <property type="nucleotide sequence ID" value="NC_028105.1"/>
</dbReference>
<feature type="transmembrane region" description="Helical" evidence="9">
    <location>
        <begin position="37"/>
        <end position="67"/>
    </location>
</feature>
<keyword evidence="11" id="KW-1185">Reference proteome</keyword>
<keyword evidence="5" id="KW-1043">Host membrane</keyword>
<dbReference type="InterPro" id="IPR005041">
    <property type="entry name" value="Adeno_E3B"/>
</dbReference>
<evidence type="ECO:0000256" key="5">
    <source>
        <dbReference type="ARBA" id="ARBA00022870"/>
    </source>
</evidence>
<keyword evidence="4 9" id="KW-0812">Transmembrane</keyword>
<evidence type="ECO:0000256" key="8">
    <source>
        <dbReference type="ARBA" id="ARBA00023184"/>
    </source>
</evidence>
<proteinExistence type="predicted"/>
<evidence type="ECO:0000256" key="1">
    <source>
        <dbReference type="ARBA" id="ARBA00004313"/>
    </source>
</evidence>
<dbReference type="KEGG" id="vg:26100685"/>
<name>A0A0M4MEY8_9ADEN</name>
<dbReference type="GO" id="GO:0016020">
    <property type="term" value="C:membrane"/>
    <property type="evidence" value="ECO:0007669"/>
    <property type="project" value="InterPro"/>
</dbReference>
<dbReference type="GeneID" id="26100685"/>
<dbReference type="Proteomes" id="UP000161385">
    <property type="component" value="Segment"/>
</dbReference>
<keyword evidence="7 9" id="KW-0472">Membrane</keyword>
<dbReference type="EMBL" id="KP329564">
    <property type="protein sequence ID" value="ALE30408.1"/>
    <property type="molecule type" value="Genomic_DNA"/>
</dbReference>
<accession>A0A0M4MEY8</accession>
<evidence type="ECO:0000256" key="2">
    <source>
        <dbReference type="ARBA" id="ARBA00004354"/>
    </source>
</evidence>
<dbReference type="GO" id="GO:0033644">
    <property type="term" value="C:host cell membrane"/>
    <property type="evidence" value="ECO:0007669"/>
    <property type="project" value="UniProtKB-SubCell"/>
</dbReference>
<evidence type="ECO:0000256" key="6">
    <source>
        <dbReference type="ARBA" id="ARBA00022989"/>
    </source>
</evidence>
<evidence type="ECO:0000256" key="3">
    <source>
        <dbReference type="ARBA" id="ARBA00022518"/>
    </source>
</evidence>
<evidence type="ECO:0000313" key="11">
    <source>
        <dbReference type="Proteomes" id="UP000161385"/>
    </source>
</evidence>
<sequence>MLSIFLILLALPIIFISSAFASVSQLEAECISPFVAYLIFAFVGCITICSIVCFLITAFQCIDYFYVRWVYRRHHPRYQNRDVAALLCLS</sequence>
<dbReference type="GO" id="GO:0044165">
    <property type="term" value="C:host cell endoplasmic reticulum"/>
    <property type="evidence" value="ECO:0007669"/>
    <property type="project" value="UniProtKB-SubCell"/>
</dbReference>
<keyword evidence="8" id="KW-1038">Host endoplasmic reticulum</keyword>
<evidence type="ECO:0000256" key="7">
    <source>
        <dbReference type="ARBA" id="ARBA00023136"/>
    </source>
</evidence>
<dbReference type="Pfam" id="PF03376">
    <property type="entry name" value="Adeno_E3B"/>
    <property type="match status" value="1"/>
</dbReference>
<dbReference type="OrthoDB" id="25079at10239"/>
<evidence type="ECO:0000313" key="10">
    <source>
        <dbReference type="EMBL" id="ALE30408.1"/>
    </source>
</evidence>
<keyword evidence="6 9" id="KW-1133">Transmembrane helix</keyword>
<evidence type="ECO:0000256" key="9">
    <source>
        <dbReference type="SAM" id="Phobius"/>
    </source>
</evidence>
<protein>
    <submittedName>
        <fullName evidence="10">RID-alpha</fullName>
    </submittedName>
</protein>
<reference evidence="10 11" key="1">
    <citation type="journal article" date="2015" name="Arch. Virol.">
        <title>Taxonomy proposal for Old World monkey adenoviruses: characterisation of several non-human, non-ape primate adenovirus lineages.</title>
        <authorList>
            <person name="Panto L."/>
            <person name="Podgorski I.I."/>
            <person name="Janoska M."/>
            <person name="Marko O."/>
            <person name="Harrach B."/>
        </authorList>
    </citation>
    <scope>NUCLEOTIDE SEQUENCE [LARGE SCALE GENOMIC DNA]</scope>
    <source>
        <strain evidence="10">C-8</strain>
    </source>
</reference>
<organism evidence="10 11">
    <name type="scientific">Simian adenovirus 16</name>
    <dbReference type="NCBI Taxonomy" id="1715778"/>
    <lineage>
        <taxon>Viruses</taxon>
        <taxon>Varidnaviria</taxon>
        <taxon>Bamfordvirae</taxon>
        <taxon>Preplasmiviricota</taxon>
        <taxon>Polisuviricotina</taxon>
        <taxon>Pharingeaviricetes</taxon>
        <taxon>Rowavirales</taxon>
        <taxon>Adenoviridae</taxon>
        <taxon>Mastadenovirus</taxon>
        <taxon>Mastadenovirus alienum</taxon>
        <taxon>Simian mastadenovirus E</taxon>
    </lineage>
</organism>
<keyword evidence="3" id="KW-0244">Early protein</keyword>
<evidence type="ECO:0000256" key="4">
    <source>
        <dbReference type="ARBA" id="ARBA00022692"/>
    </source>
</evidence>
<comment type="subcellular location">
    <subcellularLocation>
        <location evidence="2">Host endoplasmic reticulum</location>
    </subcellularLocation>
    <subcellularLocation>
        <location evidence="1">Host membrane</location>
        <topology evidence="1">Single-pass type I membrane protein</topology>
    </subcellularLocation>
</comment>